<protein>
    <submittedName>
        <fullName evidence="7">Lipopolysaccharide biosynthesis protein</fullName>
    </submittedName>
</protein>
<dbReference type="AlphaFoldDB" id="A0A4Q5DMU3"/>
<evidence type="ECO:0000313" key="8">
    <source>
        <dbReference type="Proteomes" id="UP000474077"/>
    </source>
</evidence>
<feature type="transmembrane region" description="Helical" evidence="6">
    <location>
        <begin position="404"/>
        <end position="425"/>
    </location>
</feature>
<feature type="transmembrane region" description="Helical" evidence="6">
    <location>
        <begin position="352"/>
        <end position="372"/>
    </location>
</feature>
<dbReference type="PANTHER" id="PTHR30250">
    <property type="entry name" value="PST FAMILY PREDICTED COLANIC ACID TRANSPORTER"/>
    <property type="match status" value="1"/>
</dbReference>
<feature type="transmembrane region" description="Helical" evidence="6">
    <location>
        <begin position="161"/>
        <end position="182"/>
    </location>
</feature>
<name>A0A4Q5DMU3_9BACE</name>
<evidence type="ECO:0000256" key="2">
    <source>
        <dbReference type="ARBA" id="ARBA00022475"/>
    </source>
</evidence>
<feature type="transmembrane region" description="Helical" evidence="6">
    <location>
        <begin position="127"/>
        <end position="149"/>
    </location>
</feature>
<proteinExistence type="predicted"/>
<sequence length="514" mass="57848">MSAQAYNNSRIAKNTVFLYVRMLFLMLISLYTSRVVLNALGVEDYGIYNVVGGFVGMFSMVSTSLAGAISRYITFSLAKSSLQHRQKVFSTAIVIQIIICAFIVVLGETIAMWFLNYHMVIPQERIVAANWVFQLSIITFIINVLSTPYNALIIAHEKMSAFAYIGIYEGIAKLAIAFAIPYSPIDSLVYYSILMCLISISTRLLYGRYCSKKFLETKGKLLFDKMLVKDMLGFAGWNFLGTTSGVLRDQGINLLINIFCGPVVNAARGIAMQVNSAISGFSSNFTIAVRPQITKSFAIGDRARYEDLVFKSSKFSFFLLMLLCIPIIVEAKYIISLWLVEVPSFTVEFVQLVLILTLVESFSSSLVHLLLATGKIRKYQICVGGLQLLNFPLAYILLKSETSPLSTVISTIFISCFCLYLRLYLLKEMMQFPVKCFLFQVIFRSISIFILSLILPIYVTYVLEQNLIRFGLNVIIAESLSITLIYFYGLTCSEKRILKDKANKIKVYVKQGTL</sequence>
<dbReference type="Proteomes" id="UP000474077">
    <property type="component" value="Unassembled WGS sequence"/>
</dbReference>
<accession>A0A4Q5DMU3</accession>
<evidence type="ECO:0000313" key="7">
    <source>
        <dbReference type="EMBL" id="KAB6086848.1"/>
    </source>
</evidence>
<feature type="transmembrane region" description="Helical" evidence="6">
    <location>
        <begin position="437"/>
        <end position="461"/>
    </location>
</feature>
<feature type="transmembrane region" description="Helical" evidence="6">
    <location>
        <begin position="467"/>
        <end position="489"/>
    </location>
</feature>
<dbReference type="RefSeq" id="WP_049702595.1">
    <property type="nucleotide sequence ID" value="NZ_JAOPEM010000028.1"/>
</dbReference>
<dbReference type="EMBL" id="WDER01000002">
    <property type="protein sequence ID" value="KAB6086848.1"/>
    <property type="molecule type" value="Genomic_DNA"/>
</dbReference>
<keyword evidence="2" id="KW-1003">Cell membrane</keyword>
<dbReference type="GO" id="GO:0005886">
    <property type="term" value="C:plasma membrane"/>
    <property type="evidence" value="ECO:0007669"/>
    <property type="project" value="UniProtKB-SubCell"/>
</dbReference>
<comment type="caution">
    <text evidence="7">The sequence shown here is derived from an EMBL/GenBank/DDBJ whole genome shotgun (WGS) entry which is preliminary data.</text>
</comment>
<gene>
    <name evidence="7" type="ORF">GA560_01295</name>
</gene>
<evidence type="ECO:0000256" key="4">
    <source>
        <dbReference type="ARBA" id="ARBA00022989"/>
    </source>
</evidence>
<feature type="transmembrane region" description="Helical" evidence="6">
    <location>
        <begin position="317"/>
        <end position="340"/>
    </location>
</feature>
<reference evidence="7 8" key="1">
    <citation type="journal article" date="2019" name="Nat. Med.">
        <title>A library of human gut bacterial isolates paired with longitudinal multiomics data enables mechanistic microbiome research.</title>
        <authorList>
            <person name="Poyet M."/>
            <person name="Groussin M."/>
            <person name="Gibbons S.M."/>
            <person name="Avila-Pacheco J."/>
            <person name="Jiang X."/>
            <person name="Kearney S.M."/>
            <person name="Perrotta A.R."/>
            <person name="Berdy B."/>
            <person name="Zhao S."/>
            <person name="Lieberman T.D."/>
            <person name="Swanson P.K."/>
            <person name="Smith M."/>
            <person name="Roesemann S."/>
            <person name="Alexander J.E."/>
            <person name="Rich S.A."/>
            <person name="Livny J."/>
            <person name="Vlamakis H."/>
            <person name="Clish C."/>
            <person name="Bullock K."/>
            <person name="Deik A."/>
            <person name="Scott J."/>
            <person name="Pierce K.A."/>
            <person name="Xavier R.J."/>
            <person name="Alm E.J."/>
        </authorList>
    </citation>
    <scope>NUCLEOTIDE SEQUENCE [LARGE SCALE GENOMIC DNA]</scope>
    <source>
        <strain evidence="7 8">BIOML-A73</strain>
    </source>
</reference>
<dbReference type="InterPro" id="IPR050833">
    <property type="entry name" value="Poly_Biosynth_Transport"/>
</dbReference>
<feature type="transmembrane region" description="Helical" evidence="6">
    <location>
        <begin position="45"/>
        <end position="67"/>
    </location>
</feature>
<evidence type="ECO:0000256" key="6">
    <source>
        <dbReference type="SAM" id="Phobius"/>
    </source>
</evidence>
<keyword evidence="4 6" id="KW-1133">Transmembrane helix</keyword>
<dbReference type="PANTHER" id="PTHR30250:SF26">
    <property type="entry name" value="PSMA PROTEIN"/>
    <property type="match status" value="1"/>
</dbReference>
<evidence type="ECO:0000256" key="3">
    <source>
        <dbReference type="ARBA" id="ARBA00022692"/>
    </source>
</evidence>
<evidence type="ECO:0000256" key="5">
    <source>
        <dbReference type="ARBA" id="ARBA00023136"/>
    </source>
</evidence>
<organism evidence="7 8">
    <name type="scientific">Bacteroides xylanisolvens</name>
    <dbReference type="NCBI Taxonomy" id="371601"/>
    <lineage>
        <taxon>Bacteria</taxon>
        <taxon>Pseudomonadati</taxon>
        <taxon>Bacteroidota</taxon>
        <taxon>Bacteroidia</taxon>
        <taxon>Bacteroidales</taxon>
        <taxon>Bacteroidaceae</taxon>
        <taxon>Bacteroides</taxon>
    </lineage>
</organism>
<keyword evidence="5 6" id="KW-0472">Membrane</keyword>
<feature type="transmembrane region" description="Helical" evidence="6">
    <location>
        <begin position="88"/>
        <end position="115"/>
    </location>
</feature>
<keyword evidence="3 6" id="KW-0812">Transmembrane</keyword>
<comment type="subcellular location">
    <subcellularLocation>
        <location evidence="1">Cell membrane</location>
        <topology evidence="1">Multi-pass membrane protein</topology>
    </subcellularLocation>
</comment>
<feature type="transmembrane region" description="Helical" evidence="6">
    <location>
        <begin position="16"/>
        <end position="33"/>
    </location>
</feature>
<feature type="transmembrane region" description="Helical" evidence="6">
    <location>
        <begin position="188"/>
        <end position="206"/>
    </location>
</feature>
<evidence type="ECO:0000256" key="1">
    <source>
        <dbReference type="ARBA" id="ARBA00004651"/>
    </source>
</evidence>